<gene>
    <name evidence="2" type="ORF">AALO_G00000420</name>
</gene>
<name>A0AAV6HDB1_9TELE</name>
<dbReference type="PANTHER" id="PTHR21292:SF12">
    <property type="entry name" value="EXOCYST COMPLEX COMPONENT 3-LIKE PROTEIN"/>
    <property type="match status" value="1"/>
</dbReference>
<dbReference type="AlphaFoldDB" id="A0AAV6HDB1"/>
<evidence type="ECO:0000256" key="1">
    <source>
        <dbReference type="ARBA" id="ARBA00009447"/>
    </source>
</evidence>
<dbReference type="PANTHER" id="PTHR21292">
    <property type="entry name" value="EXOCYST COMPLEX COMPONENT SEC6-RELATED"/>
    <property type="match status" value="1"/>
</dbReference>
<evidence type="ECO:0000313" key="3">
    <source>
        <dbReference type="Proteomes" id="UP000823561"/>
    </source>
</evidence>
<comment type="similarity">
    <text evidence="1">Belongs to the SEC6 family.</text>
</comment>
<proteinExistence type="inferred from homology"/>
<dbReference type="GO" id="GO:0006887">
    <property type="term" value="P:exocytosis"/>
    <property type="evidence" value="ECO:0007669"/>
    <property type="project" value="InterPro"/>
</dbReference>
<dbReference type="GO" id="GO:0000145">
    <property type="term" value="C:exocyst"/>
    <property type="evidence" value="ECO:0007669"/>
    <property type="project" value="InterPro"/>
</dbReference>
<dbReference type="Gene3D" id="1.10.357.70">
    <property type="entry name" value="Exocyst complex component Sec6, C-terminal domain"/>
    <property type="match status" value="1"/>
</dbReference>
<dbReference type="GO" id="GO:0000149">
    <property type="term" value="F:SNARE binding"/>
    <property type="evidence" value="ECO:0007669"/>
    <property type="project" value="TreeGrafter"/>
</dbReference>
<dbReference type="EMBL" id="JADWDJ010000001">
    <property type="protein sequence ID" value="KAG5285178.1"/>
    <property type="molecule type" value="Genomic_DNA"/>
</dbReference>
<keyword evidence="3" id="KW-1185">Reference proteome</keyword>
<dbReference type="GO" id="GO:0051601">
    <property type="term" value="P:exocyst localization"/>
    <property type="evidence" value="ECO:0007669"/>
    <property type="project" value="TreeGrafter"/>
</dbReference>
<dbReference type="InterPro" id="IPR042532">
    <property type="entry name" value="EXOC3/Sec6_C"/>
</dbReference>
<comment type="caution">
    <text evidence="2">The sequence shown here is derived from an EMBL/GenBank/DDBJ whole genome shotgun (WGS) entry which is preliminary data.</text>
</comment>
<dbReference type="InterPro" id="IPR010326">
    <property type="entry name" value="EXOC3/Sec6"/>
</dbReference>
<evidence type="ECO:0000313" key="2">
    <source>
        <dbReference type="EMBL" id="KAG5285178.1"/>
    </source>
</evidence>
<reference evidence="2 3" key="1">
    <citation type="submission" date="2020-10" db="EMBL/GenBank/DDBJ databases">
        <title>Chromosome-scale genome assembly of the Allis shad, Alosa alosa.</title>
        <authorList>
            <person name="Margot Z."/>
            <person name="Christophe K."/>
            <person name="Cabau C."/>
            <person name="Louis A."/>
            <person name="Berthelot C."/>
            <person name="Parey E."/>
            <person name="Roest Crollius H."/>
            <person name="Montfort J."/>
            <person name="Robinson-Rechavi M."/>
            <person name="Bucao C."/>
            <person name="Bouchez O."/>
            <person name="Gislard M."/>
            <person name="Lluch J."/>
            <person name="Milhes M."/>
            <person name="Lampietro C."/>
            <person name="Lopez Roques C."/>
            <person name="Donnadieu C."/>
            <person name="Braasch I."/>
            <person name="Desvignes T."/>
            <person name="Postlethwait J."/>
            <person name="Bobe J."/>
            <person name="Guiguen Y."/>
        </authorList>
    </citation>
    <scope>NUCLEOTIDE SEQUENCE [LARGE SCALE GENOMIC DNA]</scope>
    <source>
        <strain evidence="2">M-15738</strain>
        <tissue evidence="2">Blood</tissue>
    </source>
</reference>
<protein>
    <submittedName>
        <fullName evidence="2">Uncharacterized protein</fullName>
    </submittedName>
</protein>
<dbReference type="Proteomes" id="UP000823561">
    <property type="component" value="Chromosome 1"/>
</dbReference>
<sequence length="192" mass="22106">MIRSVTLIRGTIRTVCLRQYFREGDTHLKQLLRELKSQFKNLPRECDTHKVVMDAVYSQIVSLYLQQLLLSNRTDLEKMWSEVGVVIREDAEEMQEVFSQQNVNVEKKNELLLKVADIVSCEDVDALKISCLQLSTDYPDVSKKQLKKLLQWRGGLSSQKVKAVMEMSHQGNSLASWMPLPGIVDAIARRFH</sequence>
<accession>A0AAV6HDB1</accession>
<organism evidence="2 3">
    <name type="scientific">Alosa alosa</name>
    <name type="common">allis shad</name>
    <dbReference type="NCBI Taxonomy" id="278164"/>
    <lineage>
        <taxon>Eukaryota</taxon>
        <taxon>Metazoa</taxon>
        <taxon>Chordata</taxon>
        <taxon>Craniata</taxon>
        <taxon>Vertebrata</taxon>
        <taxon>Euteleostomi</taxon>
        <taxon>Actinopterygii</taxon>
        <taxon>Neopterygii</taxon>
        <taxon>Teleostei</taxon>
        <taxon>Clupei</taxon>
        <taxon>Clupeiformes</taxon>
        <taxon>Clupeoidei</taxon>
        <taxon>Clupeidae</taxon>
        <taxon>Alosa</taxon>
    </lineage>
</organism>